<gene>
    <name evidence="1" type="ORF">DSOL_3233</name>
</gene>
<accession>A0A1Q8QRX4</accession>
<protein>
    <submittedName>
        <fullName evidence="1">Uncharacterized protein</fullName>
    </submittedName>
</protein>
<dbReference type="EMBL" id="MLBF01000027">
    <property type="protein sequence ID" value="OLN30101.1"/>
    <property type="molecule type" value="Genomic_DNA"/>
</dbReference>
<keyword evidence="2" id="KW-1185">Reference proteome</keyword>
<name>A0A1Q8QRX4_9FIRM</name>
<proteinExistence type="predicted"/>
<dbReference type="Proteomes" id="UP000186102">
    <property type="component" value="Unassembled WGS sequence"/>
</dbReference>
<evidence type="ECO:0000313" key="1">
    <source>
        <dbReference type="EMBL" id="OLN30101.1"/>
    </source>
</evidence>
<evidence type="ECO:0000313" key="2">
    <source>
        <dbReference type="Proteomes" id="UP000186102"/>
    </source>
</evidence>
<reference evidence="1 2" key="1">
    <citation type="submission" date="2016-09" db="EMBL/GenBank/DDBJ databases">
        <title>Complete genome of Desulfosporosinus sp. OL.</title>
        <authorList>
            <person name="Mardanov A."/>
            <person name="Beletsky A."/>
            <person name="Panova A."/>
            <person name="Karnachuk O."/>
            <person name="Ravin N."/>
        </authorList>
    </citation>
    <scope>NUCLEOTIDE SEQUENCE [LARGE SCALE GENOMIC DNA]</scope>
    <source>
        <strain evidence="1 2">OL</strain>
    </source>
</reference>
<dbReference type="STRING" id="1888891.DSOL_3233"/>
<organism evidence="1 2">
    <name type="scientific">Desulfosporosinus metallidurans</name>
    <dbReference type="NCBI Taxonomy" id="1888891"/>
    <lineage>
        <taxon>Bacteria</taxon>
        <taxon>Bacillati</taxon>
        <taxon>Bacillota</taxon>
        <taxon>Clostridia</taxon>
        <taxon>Eubacteriales</taxon>
        <taxon>Desulfitobacteriaceae</taxon>
        <taxon>Desulfosporosinus</taxon>
    </lineage>
</organism>
<comment type="caution">
    <text evidence="1">The sequence shown here is derived from an EMBL/GenBank/DDBJ whole genome shotgun (WGS) entry which is preliminary data.</text>
</comment>
<sequence length="201" mass="23823">MSRTKNNESSEAELQKSFDQWDALYEFGGHDPFWPDGVNLNLVRNHILYYKKQIEESCEPENYPAIYHRESPPEVSQDYMARADEIRENAKHSLALYKQDENYCFLLTRVDRIDPKEAKRLCVRNVINYTKSLEAAIASDDLVTMRRHENSERYLPSFEQCAQRVRELKLPENEQLSLFSLLLEDEDEPWEEEESTMSMNF</sequence>
<dbReference type="OrthoDB" id="1795836at2"/>
<dbReference type="AlphaFoldDB" id="A0A1Q8QRX4"/>